<feature type="domain" description="Death" evidence="1">
    <location>
        <begin position="90"/>
        <end position="158"/>
    </location>
</feature>
<gene>
    <name evidence="2" type="ORF">CLODIP_2_CD11039</name>
</gene>
<dbReference type="InterPro" id="IPR011029">
    <property type="entry name" value="DEATH-like_dom_sf"/>
</dbReference>
<comment type="caution">
    <text evidence="2">The sequence shown here is derived from an EMBL/GenBank/DDBJ whole genome shotgun (WGS) entry which is preliminary data.</text>
</comment>
<protein>
    <recommendedName>
        <fullName evidence="1">Death domain-containing protein</fullName>
    </recommendedName>
</protein>
<dbReference type="OrthoDB" id="6593154at2759"/>
<proteinExistence type="predicted"/>
<reference evidence="2 3" key="1">
    <citation type="submission" date="2020-04" db="EMBL/GenBank/DDBJ databases">
        <authorList>
            <person name="Alioto T."/>
            <person name="Alioto T."/>
            <person name="Gomez Garrido J."/>
        </authorList>
    </citation>
    <scope>NUCLEOTIDE SEQUENCE [LARGE SCALE GENOMIC DNA]</scope>
</reference>
<keyword evidence="3" id="KW-1185">Reference proteome</keyword>
<dbReference type="Gene3D" id="1.10.533.10">
    <property type="entry name" value="Death Domain, Fas"/>
    <property type="match status" value="1"/>
</dbReference>
<sequence length="433" mass="48240">MMLATERVIHEPSSMSAEKLRRQRLEGVKRSLIEAGAPPDLDVVLKPLLRKARQVHAAYICDNRYGVCEVWYKLMLMLGATESNVTNIKADWQAFANLLGYDRDTIRSIQNVFKGVEDPVTITLIAFMQKSDASLDKIIEALQAMKREDILEQISGPLSDLCEKVIQENTDQTMVSSDSGFSEAENSVVIKPRFVLPVPCLLRSKEELNFSLIYSTFKSQQQVLATCAKQVEADRDVREHSVMVAAADEGYGNDAAPPPLPQGGEQLGAGQRSANFDTTVLLTFVEDGREAAFEVARALRATTNSQGQHVGVVILEENESIVNVDQDAFVRGVFEQVDYVVPILSADYAETVKPNSQLDVSGSLDAQYARYIYKLIQNYYVEMGCMNKKIRSIVPTGTDNTAIKYLTSDPVFKARKPMRDCEKFASLICRRKS</sequence>
<dbReference type="EMBL" id="CADEPI010000082">
    <property type="protein sequence ID" value="CAB3373139.1"/>
    <property type="molecule type" value="Genomic_DNA"/>
</dbReference>
<dbReference type="GO" id="GO:0007165">
    <property type="term" value="P:signal transduction"/>
    <property type="evidence" value="ECO:0007669"/>
    <property type="project" value="InterPro"/>
</dbReference>
<dbReference type="AlphaFoldDB" id="A0A8S1CYI2"/>
<dbReference type="InterPro" id="IPR000488">
    <property type="entry name" value="Death_dom"/>
</dbReference>
<organism evidence="2 3">
    <name type="scientific">Cloeon dipterum</name>
    <dbReference type="NCBI Taxonomy" id="197152"/>
    <lineage>
        <taxon>Eukaryota</taxon>
        <taxon>Metazoa</taxon>
        <taxon>Ecdysozoa</taxon>
        <taxon>Arthropoda</taxon>
        <taxon>Hexapoda</taxon>
        <taxon>Insecta</taxon>
        <taxon>Pterygota</taxon>
        <taxon>Palaeoptera</taxon>
        <taxon>Ephemeroptera</taxon>
        <taxon>Pisciforma</taxon>
        <taxon>Baetidae</taxon>
        <taxon>Cloeon</taxon>
    </lineage>
</organism>
<dbReference type="PROSITE" id="PS50017">
    <property type="entry name" value="DEATH_DOMAIN"/>
    <property type="match status" value="1"/>
</dbReference>
<dbReference type="SUPFAM" id="SSF47986">
    <property type="entry name" value="DEATH domain"/>
    <property type="match status" value="1"/>
</dbReference>
<evidence type="ECO:0000313" key="2">
    <source>
        <dbReference type="EMBL" id="CAB3373139.1"/>
    </source>
</evidence>
<evidence type="ECO:0000313" key="3">
    <source>
        <dbReference type="Proteomes" id="UP000494165"/>
    </source>
</evidence>
<dbReference type="Pfam" id="PF00531">
    <property type="entry name" value="Death"/>
    <property type="match status" value="1"/>
</dbReference>
<evidence type="ECO:0000259" key="1">
    <source>
        <dbReference type="PROSITE" id="PS50017"/>
    </source>
</evidence>
<dbReference type="Proteomes" id="UP000494165">
    <property type="component" value="Unassembled WGS sequence"/>
</dbReference>
<accession>A0A8S1CYI2</accession>
<name>A0A8S1CYI2_9INSE</name>